<comment type="subcellular location">
    <subcellularLocation>
        <location evidence="1">Cell membrane</location>
    </subcellularLocation>
    <subcellularLocation>
        <location evidence="2">Cell surface</location>
    </subcellularLocation>
</comment>
<keyword evidence="7" id="KW-0325">Glycoprotein</keyword>
<evidence type="ECO:0000256" key="8">
    <source>
        <dbReference type="SAM" id="MobiDB-lite"/>
    </source>
</evidence>
<dbReference type="PROSITE" id="PS51701">
    <property type="entry name" value="6_CYS"/>
    <property type="match status" value="1"/>
</dbReference>
<feature type="compositionally biased region" description="Basic and acidic residues" evidence="8">
    <location>
        <begin position="448"/>
        <end position="459"/>
    </location>
</feature>
<evidence type="ECO:0000256" key="1">
    <source>
        <dbReference type="ARBA" id="ARBA00004236"/>
    </source>
</evidence>
<evidence type="ECO:0000256" key="7">
    <source>
        <dbReference type="ARBA" id="ARBA00023180"/>
    </source>
</evidence>
<name>J4D9D7_THEOR</name>
<gene>
    <name evidence="11" type="ORF">TOT_030000578</name>
</gene>
<protein>
    <recommendedName>
        <fullName evidence="10">6-Cys domain-containing protein</fullName>
    </recommendedName>
</protein>
<evidence type="ECO:0000256" key="3">
    <source>
        <dbReference type="ARBA" id="ARBA00022475"/>
    </source>
</evidence>
<evidence type="ECO:0000256" key="5">
    <source>
        <dbReference type="ARBA" id="ARBA00023136"/>
    </source>
</evidence>
<proteinExistence type="predicted"/>
<keyword evidence="4 9" id="KW-0732">Signal</keyword>
<sequence length="1174" mass="135352">MSIKIQLYLLIVYNIITGVYPDELECDFTSLAGNFENAHISFCVRKLKTTEGIKIKCPKYVEGEVDQELASNDFSKLRNEPLAFEYQDLINDLFRKGINYNVERKEEKERPEDKKYGIYPENATEEVTVLINDELRGKTEMKKMSIWNVFGTKEKNIMSKVNQRNMEIVELKTPETAIVTVKEKNPIVYLCIRKKYLKKVDENFKDLIMLYKSKHSFEEYEKIYLPLLDEGNVDIRVGVALIMLDEMQKVEYGCGNVETKFFKNTQKYEIKSGIKYCKVDVMEKPNLGFYCEGRIVPYDCMARLNKMDALGTPVMEEDMFPVFNQKANSIQIEGKIFSYVSYDRKLMGSEFEGYCECIDERNRLKAVMVLERKKDHVCDIASMLMKNNLQPIGGDWCNVTLHPGDTLKILVPPNEDNVDLQIEESIAKMKQRQCRLERKKRLGSSLTRSKEDKSEKKGEGSGSVRDIASGSGIRNQSGSGSDIASGSGIRNQSGSGSDIASGSGIRRPRLGEIGELENEMDSDGDYWSSDDSETSYSMTSDELYICSRTAYNMMMSQLDTVVEKSKKYLRSPRYTLVSMFSPKNPTSYVNTMRYNSRPMSQMRIDDMLGGLGYQVDESQKGKGIIKIKYKKKPLSTKTGKTTVNYYWVSKSRSEKEVEVLAKIKVNLAEVDEYAYGCETEYTGLFYPNLDSTYCKYVFNECKTRKVKHCAYDVAGTQEYGISCNEEESLYPENCGPYMINSETNKVERVVGVMKYKEHSNLNKYKVFSGIMGEGRLYDYRCSCIDKRGVENTRLTLYSSNYPAYEFKSYFKHKGYILFISKVTMFYPKREKVNNWKEGKVETNEEIESVEVVEPLIYRMSLGEGVDELMNTLPEIEYIPLPKYTPTDRLMLDPGTYLKIASSPPKTLEETTEINPEFDEVMSVFPYYRYKGVRHNTPIGMFTVYSDPYISHARLFPVNLTKYFYKLERGKSDRLVPVKYSDVIATNVAGMLVKTKHCLGYHVMDYGKLILSMPKGAIVIIKEENKESLEMIFASGAISIIKATNPWVKGCGVTDEGEDFFKPETEKIKKNGKEIGCRIDINKERMGGFYCPEPYKVDPPECFQKGYERNKEGEEVVELNEMFESREWRNTAFRYITIPTQFKKRIRMIFKNKKTYICYCRTIKGKEMARIEIRI</sequence>
<feature type="chain" id="PRO_5003778799" description="6-Cys domain-containing protein" evidence="9">
    <location>
        <begin position="22"/>
        <end position="1174"/>
    </location>
</feature>
<dbReference type="EMBL" id="AP011948">
    <property type="protein sequence ID" value="BAM41315.1"/>
    <property type="molecule type" value="Genomic_DNA"/>
</dbReference>
<evidence type="ECO:0000313" key="12">
    <source>
        <dbReference type="Proteomes" id="UP000003786"/>
    </source>
</evidence>
<evidence type="ECO:0000256" key="4">
    <source>
        <dbReference type="ARBA" id="ARBA00022729"/>
    </source>
</evidence>
<feature type="domain" description="6-Cys" evidence="10">
    <location>
        <begin position="1046"/>
        <end position="1174"/>
    </location>
</feature>
<dbReference type="KEGG" id="tot:TOT_030000578"/>
<dbReference type="AlphaFoldDB" id="J4D9D7"/>
<dbReference type="VEuPathDB" id="PiroplasmaDB:TOT_030000578"/>
<evidence type="ECO:0000256" key="9">
    <source>
        <dbReference type="SAM" id="SignalP"/>
    </source>
</evidence>
<keyword evidence="12" id="KW-1185">Reference proteome</keyword>
<dbReference type="Proteomes" id="UP000003786">
    <property type="component" value="Chromosome 3"/>
</dbReference>
<feature type="signal peptide" evidence="9">
    <location>
        <begin position="1"/>
        <end position="21"/>
    </location>
</feature>
<organism evidence="11 12">
    <name type="scientific">Theileria orientalis strain Shintoku</name>
    <dbReference type="NCBI Taxonomy" id="869250"/>
    <lineage>
        <taxon>Eukaryota</taxon>
        <taxon>Sar</taxon>
        <taxon>Alveolata</taxon>
        <taxon>Apicomplexa</taxon>
        <taxon>Aconoidasida</taxon>
        <taxon>Piroplasmida</taxon>
        <taxon>Theileriidae</taxon>
        <taxon>Theileria</taxon>
    </lineage>
</organism>
<evidence type="ECO:0000313" key="11">
    <source>
        <dbReference type="EMBL" id="BAM41315.1"/>
    </source>
</evidence>
<dbReference type="GO" id="GO:0009986">
    <property type="term" value="C:cell surface"/>
    <property type="evidence" value="ECO:0007669"/>
    <property type="project" value="UniProtKB-SubCell"/>
</dbReference>
<dbReference type="Pfam" id="PF07422">
    <property type="entry name" value="s48_45"/>
    <property type="match status" value="1"/>
</dbReference>
<evidence type="ECO:0000256" key="6">
    <source>
        <dbReference type="ARBA" id="ARBA00023157"/>
    </source>
</evidence>
<evidence type="ECO:0000259" key="10">
    <source>
        <dbReference type="PROSITE" id="PS51701"/>
    </source>
</evidence>
<dbReference type="OMA" id="FYCPEPY"/>
<feature type="compositionally biased region" description="Low complexity" evidence="8">
    <location>
        <begin position="477"/>
        <end position="505"/>
    </location>
</feature>
<reference evidence="11 12" key="1">
    <citation type="journal article" date="2012" name="MBio">
        <title>Comparative genome analysis of three eukaryotic parasites with differing abilities to transform leukocytes reveals key mediators of Theileria-induced leukocyte transformation.</title>
        <authorList>
            <person name="Hayashida K."/>
            <person name="Hara Y."/>
            <person name="Abe T."/>
            <person name="Yamasaki C."/>
            <person name="Toyoda A."/>
            <person name="Kosuge T."/>
            <person name="Suzuki Y."/>
            <person name="Sato Y."/>
            <person name="Kawashima S."/>
            <person name="Katayama T."/>
            <person name="Wakaguri H."/>
            <person name="Inoue N."/>
            <person name="Homma K."/>
            <person name="Tada-Umezaki M."/>
            <person name="Yagi Y."/>
            <person name="Fujii Y."/>
            <person name="Habara T."/>
            <person name="Kanehisa M."/>
            <person name="Watanabe H."/>
            <person name="Ito K."/>
            <person name="Gojobori T."/>
            <person name="Sugawara H."/>
            <person name="Imanishi T."/>
            <person name="Weir W."/>
            <person name="Gardner M."/>
            <person name="Pain A."/>
            <person name="Shiels B."/>
            <person name="Hattori M."/>
            <person name="Nene V."/>
            <person name="Sugimoto C."/>
        </authorList>
    </citation>
    <scope>NUCLEOTIDE SEQUENCE [LARGE SCALE GENOMIC DNA]</scope>
    <source>
        <strain evidence="11 12">Shintoku</strain>
    </source>
</reference>
<dbReference type="GeneID" id="20715745"/>
<dbReference type="GO" id="GO:0005886">
    <property type="term" value="C:plasma membrane"/>
    <property type="evidence" value="ECO:0007669"/>
    <property type="project" value="UniProtKB-SubCell"/>
</dbReference>
<dbReference type="eggNOG" id="ENOG502TN29">
    <property type="taxonomic scope" value="Eukaryota"/>
</dbReference>
<feature type="region of interest" description="Disordered" evidence="8">
    <location>
        <begin position="433"/>
        <end position="507"/>
    </location>
</feature>
<evidence type="ECO:0000256" key="2">
    <source>
        <dbReference type="ARBA" id="ARBA00004241"/>
    </source>
</evidence>
<keyword evidence="5" id="KW-0472">Membrane</keyword>
<dbReference type="InterPro" id="IPR038160">
    <property type="entry name" value="6_CYS_dom_sf"/>
</dbReference>
<accession>J4D9D7</accession>
<keyword evidence="3" id="KW-1003">Cell membrane</keyword>
<dbReference type="RefSeq" id="XP_009691616.1">
    <property type="nucleotide sequence ID" value="XM_009693321.1"/>
</dbReference>
<dbReference type="Gene3D" id="2.60.40.2860">
    <property type="match status" value="2"/>
</dbReference>
<keyword evidence="6" id="KW-1015">Disulfide bond</keyword>
<dbReference type="OrthoDB" id="365660at2759"/>
<dbReference type="InterPro" id="IPR010884">
    <property type="entry name" value="6_CYS_dom"/>
</dbReference>
<feature type="compositionally biased region" description="Basic residues" evidence="8">
    <location>
        <begin position="433"/>
        <end position="442"/>
    </location>
</feature>